<feature type="compositionally biased region" description="Polar residues" evidence="1">
    <location>
        <begin position="20"/>
        <end position="31"/>
    </location>
</feature>
<accession>A0AAV2DZ96</accession>
<protein>
    <submittedName>
        <fullName evidence="2">Uncharacterized protein</fullName>
    </submittedName>
</protein>
<gene>
    <name evidence="2" type="ORF">LTRI10_LOCUS20538</name>
</gene>
<evidence type="ECO:0000313" key="2">
    <source>
        <dbReference type="EMBL" id="CAL1378991.1"/>
    </source>
</evidence>
<feature type="compositionally biased region" description="Polar residues" evidence="1">
    <location>
        <begin position="75"/>
        <end position="85"/>
    </location>
</feature>
<evidence type="ECO:0000256" key="1">
    <source>
        <dbReference type="SAM" id="MobiDB-lite"/>
    </source>
</evidence>
<proteinExistence type="predicted"/>
<sequence>MQQELMKAPRPEKRNRGQRRNQSPRPSQESPNLGKELDPSRRRRLILQEESEEDFVVHEVPMQNRPLETLGKGGSASNNQDNEQPNAPRAGLPSLQQNMAKQAMEPKETDRDIPDQLLKPIEHSSRSGVIIDAKPLRVCPPRRELVEHGPMLGA</sequence>
<keyword evidence="3" id="KW-1185">Reference proteome</keyword>
<evidence type="ECO:0000313" key="3">
    <source>
        <dbReference type="Proteomes" id="UP001497516"/>
    </source>
</evidence>
<name>A0AAV2DZ96_9ROSI</name>
<dbReference type="Proteomes" id="UP001497516">
    <property type="component" value="Chromosome 3"/>
</dbReference>
<dbReference type="EMBL" id="OZ034816">
    <property type="protein sequence ID" value="CAL1378991.1"/>
    <property type="molecule type" value="Genomic_DNA"/>
</dbReference>
<organism evidence="2 3">
    <name type="scientific">Linum trigynum</name>
    <dbReference type="NCBI Taxonomy" id="586398"/>
    <lineage>
        <taxon>Eukaryota</taxon>
        <taxon>Viridiplantae</taxon>
        <taxon>Streptophyta</taxon>
        <taxon>Embryophyta</taxon>
        <taxon>Tracheophyta</taxon>
        <taxon>Spermatophyta</taxon>
        <taxon>Magnoliopsida</taxon>
        <taxon>eudicotyledons</taxon>
        <taxon>Gunneridae</taxon>
        <taxon>Pentapetalae</taxon>
        <taxon>rosids</taxon>
        <taxon>fabids</taxon>
        <taxon>Malpighiales</taxon>
        <taxon>Linaceae</taxon>
        <taxon>Linum</taxon>
    </lineage>
</organism>
<dbReference type="AlphaFoldDB" id="A0AAV2DZ96"/>
<reference evidence="2 3" key="1">
    <citation type="submission" date="2024-04" db="EMBL/GenBank/DDBJ databases">
        <authorList>
            <person name="Fracassetti M."/>
        </authorList>
    </citation>
    <scope>NUCLEOTIDE SEQUENCE [LARGE SCALE GENOMIC DNA]</scope>
</reference>
<feature type="region of interest" description="Disordered" evidence="1">
    <location>
        <begin position="1"/>
        <end position="111"/>
    </location>
</feature>